<comment type="caution">
    <text evidence="1">The sequence shown here is derived from an EMBL/GenBank/DDBJ whole genome shotgun (WGS) entry which is preliminary data.</text>
</comment>
<accession>A0ABU6VNJ3</accession>
<dbReference type="Proteomes" id="UP001341840">
    <property type="component" value="Unassembled WGS sequence"/>
</dbReference>
<evidence type="ECO:0000313" key="1">
    <source>
        <dbReference type="EMBL" id="MED6174253.1"/>
    </source>
</evidence>
<sequence>MGMGPKVETPGVKDSVAWSFSSDGRYSTKSFVTAVSGRVLGLSEEKQIYDGVWNDRVPPRFQLLSWFSINEGLARKDKLVKRKLILWEMVKALVNSWGKVEKQKSKGSIIQGQHEIAKEWVWWNCLLYCPEKKGIVVGGYLTNKLDVVCCMRGDLVLVENMDEATLISLQEGVQFILEEANPIKHEVVVVCYNREIVRWLSGEKDTAWDMRFLRNKTFNIANVFDDFEVECICKQEYRMHKQWDQLANNEGENWCRWFT</sequence>
<evidence type="ECO:0000313" key="2">
    <source>
        <dbReference type="Proteomes" id="UP001341840"/>
    </source>
</evidence>
<gene>
    <name evidence="1" type="ORF">PIB30_067335</name>
</gene>
<keyword evidence="2" id="KW-1185">Reference proteome</keyword>
<reference evidence="1 2" key="1">
    <citation type="journal article" date="2023" name="Plants (Basel)">
        <title>Bridging the Gap: Combining Genomics and Transcriptomics Approaches to Understand Stylosanthes scabra, an Orphan Legume from the Brazilian Caatinga.</title>
        <authorList>
            <person name="Ferreira-Neto J.R.C."/>
            <person name="da Silva M.D."/>
            <person name="Binneck E."/>
            <person name="de Melo N.F."/>
            <person name="da Silva R.H."/>
            <person name="de Melo A.L.T.M."/>
            <person name="Pandolfi V."/>
            <person name="Bustamante F.O."/>
            <person name="Brasileiro-Vidal A.C."/>
            <person name="Benko-Iseppon A.M."/>
        </authorList>
    </citation>
    <scope>NUCLEOTIDE SEQUENCE [LARGE SCALE GENOMIC DNA]</scope>
    <source>
        <tissue evidence="1">Leaves</tissue>
    </source>
</reference>
<name>A0ABU6VNJ3_9FABA</name>
<organism evidence="1 2">
    <name type="scientific">Stylosanthes scabra</name>
    <dbReference type="NCBI Taxonomy" id="79078"/>
    <lineage>
        <taxon>Eukaryota</taxon>
        <taxon>Viridiplantae</taxon>
        <taxon>Streptophyta</taxon>
        <taxon>Embryophyta</taxon>
        <taxon>Tracheophyta</taxon>
        <taxon>Spermatophyta</taxon>
        <taxon>Magnoliopsida</taxon>
        <taxon>eudicotyledons</taxon>
        <taxon>Gunneridae</taxon>
        <taxon>Pentapetalae</taxon>
        <taxon>rosids</taxon>
        <taxon>fabids</taxon>
        <taxon>Fabales</taxon>
        <taxon>Fabaceae</taxon>
        <taxon>Papilionoideae</taxon>
        <taxon>50 kb inversion clade</taxon>
        <taxon>dalbergioids sensu lato</taxon>
        <taxon>Dalbergieae</taxon>
        <taxon>Pterocarpus clade</taxon>
        <taxon>Stylosanthes</taxon>
    </lineage>
</organism>
<proteinExistence type="predicted"/>
<evidence type="ECO:0008006" key="3">
    <source>
        <dbReference type="Google" id="ProtNLM"/>
    </source>
</evidence>
<dbReference type="EMBL" id="JASCZI010151736">
    <property type="protein sequence ID" value="MED6174253.1"/>
    <property type="molecule type" value="Genomic_DNA"/>
</dbReference>
<protein>
    <recommendedName>
        <fullName evidence="3">RNase H type-1 domain-containing protein</fullName>
    </recommendedName>
</protein>